<feature type="transmembrane region" description="Helical" evidence="1">
    <location>
        <begin position="12"/>
        <end position="29"/>
    </location>
</feature>
<evidence type="ECO:0000313" key="3">
    <source>
        <dbReference type="Proteomes" id="UP000634136"/>
    </source>
</evidence>
<reference evidence="2" key="1">
    <citation type="submission" date="2020-09" db="EMBL/GenBank/DDBJ databases">
        <title>Genome-Enabled Discovery of Anthraquinone Biosynthesis in Senna tora.</title>
        <authorList>
            <person name="Kang S.-H."/>
            <person name="Pandey R.P."/>
            <person name="Lee C.-M."/>
            <person name="Sim J.-S."/>
            <person name="Jeong J.-T."/>
            <person name="Choi B.-S."/>
            <person name="Jung M."/>
            <person name="Ginzburg D."/>
            <person name="Zhao K."/>
            <person name="Won S.Y."/>
            <person name="Oh T.-J."/>
            <person name="Yu Y."/>
            <person name="Kim N.-H."/>
            <person name="Lee O.R."/>
            <person name="Lee T.-H."/>
            <person name="Bashyal P."/>
            <person name="Kim T.-S."/>
            <person name="Lee W.-H."/>
            <person name="Kawkins C."/>
            <person name="Kim C.-K."/>
            <person name="Kim J.S."/>
            <person name="Ahn B.O."/>
            <person name="Rhee S.Y."/>
            <person name="Sohng J.K."/>
        </authorList>
    </citation>
    <scope>NUCLEOTIDE SEQUENCE</scope>
    <source>
        <tissue evidence="2">Leaf</tissue>
    </source>
</reference>
<gene>
    <name evidence="2" type="ORF">G2W53_044108</name>
</gene>
<evidence type="ECO:0000256" key="1">
    <source>
        <dbReference type="SAM" id="Phobius"/>
    </source>
</evidence>
<dbReference type="Proteomes" id="UP000634136">
    <property type="component" value="Unassembled WGS sequence"/>
</dbReference>
<name>A0A834W0S4_9FABA</name>
<comment type="caution">
    <text evidence="2">The sequence shown here is derived from an EMBL/GenBank/DDBJ whole genome shotgun (WGS) entry which is preliminary data.</text>
</comment>
<evidence type="ECO:0000313" key="2">
    <source>
        <dbReference type="EMBL" id="KAF7804997.1"/>
    </source>
</evidence>
<keyword evidence="1" id="KW-1133">Transmembrane helix</keyword>
<organism evidence="2 3">
    <name type="scientific">Senna tora</name>
    <dbReference type="NCBI Taxonomy" id="362788"/>
    <lineage>
        <taxon>Eukaryota</taxon>
        <taxon>Viridiplantae</taxon>
        <taxon>Streptophyta</taxon>
        <taxon>Embryophyta</taxon>
        <taxon>Tracheophyta</taxon>
        <taxon>Spermatophyta</taxon>
        <taxon>Magnoliopsida</taxon>
        <taxon>eudicotyledons</taxon>
        <taxon>Gunneridae</taxon>
        <taxon>Pentapetalae</taxon>
        <taxon>rosids</taxon>
        <taxon>fabids</taxon>
        <taxon>Fabales</taxon>
        <taxon>Fabaceae</taxon>
        <taxon>Caesalpinioideae</taxon>
        <taxon>Cassia clade</taxon>
        <taxon>Senna</taxon>
    </lineage>
</organism>
<sequence>MASRAQMPNGPSTVATYYYIIFMIYLPYARHI</sequence>
<keyword evidence="3" id="KW-1185">Reference proteome</keyword>
<proteinExistence type="predicted"/>
<dbReference type="AlphaFoldDB" id="A0A834W0S4"/>
<keyword evidence="1" id="KW-0812">Transmembrane</keyword>
<keyword evidence="1" id="KW-0472">Membrane</keyword>
<dbReference type="EMBL" id="JAAIUW010000013">
    <property type="protein sequence ID" value="KAF7804997.1"/>
    <property type="molecule type" value="Genomic_DNA"/>
</dbReference>
<accession>A0A834W0S4</accession>
<protein>
    <submittedName>
        <fullName evidence="2">Uncharacterized protein</fullName>
    </submittedName>
</protein>